<dbReference type="EMBL" id="JPKZ01002009">
    <property type="protein sequence ID" value="KHN78859.1"/>
    <property type="molecule type" value="Genomic_DNA"/>
</dbReference>
<proteinExistence type="predicted"/>
<organism evidence="1 2">
    <name type="scientific">Toxocara canis</name>
    <name type="common">Canine roundworm</name>
    <dbReference type="NCBI Taxonomy" id="6265"/>
    <lineage>
        <taxon>Eukaryota</taxon>
        <taxon>Metazoa</taxon>
        <taxon>Ecdysozoa</taxon>
        <taxon>Nematoda</taxon>
        <taxon>Chromadorea</taxon>
        <taxon>Rhabditida</taxon>
        <taxon>Spirurina</taxon>
        <taxon>Ascaridomorpha</taxon>
        <taxon>Ascaridoidea</taxon>
        <taxon>Toxocaridae</taxon>
        <taxon>Toxocara</taxon>
    </lineage>
</organism>
<evidence type="ECO:0000313" key="2">
    <source>
        <dbReference type="Proteomes" id="UP000031036"/>
    </source>
</evidence>
<protein>
    <submittedName>
        <fullName evidence="1">Uncharacterized protein</fullName>
    </submittedName>
</protein>
<comment type="caution">
    <text evidence="1">The sequence shown here is derived from an EMBL/GenBank/DDBJ whole genome shotgun (WGS) entry which is preliminary data.</text>
</comment>
<reference evidence="1 2" key="1">
    <citation type="submission" date="2014-11" db="EMBL/GenBank/DDBJ databases">
        <title>Genetic blueprint of the zoonotic pathogen Toxocara canis.</title>
        <authorList>
            <person name="Zhu X.-Q."/>
            <person name="Korhonen P.K."/>
            <person name="Cai H."/>
            <person name="Young N.D."/>
            <person name="Nejsum P."/>
            <person name="von Samson-Himmelstjerna G."/>
            <person name="Boag P.R."/>
            <person name="Tan P."/>
            <person name="Li Q."/>
            <person name="Min J."/>
            <person name="Yang Y."/>
            <person name="Wang X."/>
            <person name="Fang X."/>
            <person name="Hall R.S."/>
            <person name="Hofmann A."/>
            <person name="Sternberg P.W."/>
            <person name="Jex A.R."/>
            <person name="Gasser R.B."/>
        </authorList>
    </citation>
    <scope>NUCLEOTIDE SEQUENCE [LARGE SCALE GENOMIC DNA]</scope>
    <source>
        <strain evidence="1">PN_DK_2014</strain>
    </source>
</reference>
<name>A0A0B2VBM0_TOXCA</name>
<accession>A0A0B2VBM0</accession>
<sequence length="88" mass="10162">MNTFIDRTINGENFAKENLLITEAMIAEIIYCGKLYPDWKTLFLKPVMNYYGKILTQENEMLKQTKYAGPKKYAGPECFSKNKDGIDP</sequence>
<evidence type="ECO:0000313" key="1">
    <source>
        <dbReference type="EMBL" id="KHN78859.1"/>
    </source>
</evidence>
<keyword evidence="2" id="KW-1185">Reference proteome</keyword>
<gene>
    <name evidence="1" type="ORF">Tcan_12655</name>
</gene>
<dbReference type="Proteomes" id="UP000031036">
    <property type="component" value="Unassembled WGS sequence"/>
</dbReference>
<dbReference type="AlphaFoldDB" id="A0A0B2VBM0"/>